<protein>
    <submittedName>
        <fullName evidence="4">Sulfurtransferase</fullName>
    </submittedName>
</protein>
<evidence type="ECO:0000259" key="3">
    <source>
        <dbReference type="PROSITE" id="PS50206"/>
    </source>
</evidence>
<comment type="caution">
    <text evidence="4">The sequence shown here is derived from an EMBL/GenBank/DDBJ whole genome shotgun (WGS) entry which is preliminary data.</text>
</comment>
<proteinExistence type="predicted"/>
<dbReference type="PANTHER" id="PTHR11364:SF27">
    <property type="entry name" value="SULFURTRANSFERASE"/>
    <property type="match status" value="1"/>
</dbReference>
<reference evidence="5" key="1">
    <citation type="submission" date="2017-08" db="EMBL/GenBank/DDBJ databases">
        <title>A dynamic microbial community with high functional redundancy inhabits the cold, oxic subseafloor aquifer.</title>
        <authorList>
            <person name="Tully B.J."/>
            <person name="Wheat C.G."/>
            <person name="Glazer B.T."/>
            <person name="Huber J.A."/>
        </authorList>
    </citation>
    <scope>NUCLEOTIDE SEQUENCE [LARGE SCALE GENOMIC DNA]</scope>
</reference>
<dbReference type="SUPFAM" id="SSF52821">
    <property type="entry name" value="Rhodanese/Cell cycle control phosphatase"/>
    <property type="match status" value="2"/>
</dbReference>
<evidence type="ECO:0000313" key="4">
    <source>
        <dbReference type="EMBL" id="PCJ42237.1"/>
    </source>
</evidence>
<dbReference type="EMBL" id="NVWI01000003">
    <property type="protein sequence ID" value="PCJ42237.1"/>
    <property type="molecule type" value="Genomic_DNA"/>
</dbReference>
<dbReference type="InterPro" id="IPR045078">
    <property type="entry name" value="TST/MPST-like"/>
</dbReference>
<dbReference type="AlphaFoldDB" id="A0A2A5CEC2"/>
<dbReference type="CDD" id="cd01448">
    <property type="entry name" value="TST_Repeat_1"/>
    <property type="match status" value="1"/>
</dbReference>
<dbReference type="InterPro" id="IPR036873">
    <property type="entry name" value="Rhodanese-like_dom_sf"/>
</dbReference>
<keyword evidence="1 4" id="KW-0808">Transferase</keyword>
<dbReference type="Proteomes" id="UP000228987">
    <property type="component" value="Unassembled WGS sequence"/>
</dbReference>
<organism evidence="4 5">
    <name type="scientific">SAR86 cluster bacterium</name>
    <dbReference type="NCBI Taxonomy" id="2030880"/>
    <lineage>
        <taxon>Bacteria</taxon>
        <taxon>Pseudomonadati</taxon>
        <taxon>Pseudomonadota</taxon>
        <taxon>Gammaproteobacteria</taxon>
        <taxon>SAR86 cluster</taxon>
    </lineage>
</organism>
<dbReference type="PANTHER" id="PTHR11364">
    <property type="entry name" value="THIOSULFATE SULFERTANSFERASE"/>
    <property type="match status" value="1"/>
</dbReference>
<dbReference type="GO" id="GO:0004792">
    <property type="term" value="F:thiosulfate-cyanide sulfurtransferase activity"/>
    <property type="evidence" value="ECO:0007669"/>
    <property type="project" value="TreeGrafter"/>
</dbReference>
<feature type="domain" description="Rhodanese" evidence="3">
    <location>
        <begin position="177"/>
        <end position="289"/>
    </location>
</feature>
<feature type="domain" description="Rhodanese" evidence="3">
    <location>
        <begin position="52"/>
        <end position="146"/>
    </location>
</feature>
<dbReference type="Pfam" id="PF00581">
    <property type="entry name" value="Rhodanese"/>
    <property type="match status" value="2"/>
</dbReference>
<evidence type="ECO:0000313" key="5">
    <source>
        <dbReference type="Proteomes" id="UP000228987"/>
    </source>
</evidence>
<evidence type="ECO:0000256" key="2">
    <source>
        <dbReference type="ARBA" id="ARBA00022737"/>
    </source>
</evidence>
<gene>
    <name evidence="4" type="ORF">COA71_06520</name>
</gene>
<sequence length="291" mass="32328">MNMTITLDHPLVATDWLAEHCRSEDIRILDCSLVMKQSEDGSYGFSSGRDIWKEGHIPNSIYVDLGEELSDQNHEFSLMMPAVEDFAETLRQKGIGDDTCVICYDRTNQAWAARVWWMLRVCGFDNAAVLNGGWKKWTAEGKEISTEESSYPPAQHFSVNHRPALMVDKHEVKTACDEPETLLLHSLPLPIFTGEVNPYKRAGRIPGSKNLYCETLIDPQSNCYAETEIIAEKFGPSGSLKKNRVITYCGGGIAASSNALALTLIGVDNVAVYDGSLTEWTADPDMPMETD</sequence>
<accession>A0A2A5CEC2</accession>
<keyword evidence="2" id="KW-0677">Repeat</keyword>
<dbReference type="SMART" id="SM00450">
    <property type="entry name" value="RHOD"/>
    <property type="match status" value="2"/>
</dbReference>
<dbReference type="Gene3D" id="3.40.250.10">
    <property type="entry name" value="Rhodanese-like domain"/>
    <property type="match status" value="2"/>
</dbReference>
<dbReference type="PROSITE" id="PS50206">
    <property type="entry name" value="RHODANESE_3"/>
    <property type="match status" value="2"/>
</dbReference>
<dbReference type="InterPro" id="IPR001763">
    <property type="entry name" value="Rhodanese-like_dom"/>
</dbReference>
<name>A0A2A5CEC2_9GAMM</name>
<evidence type="ECO:0000256" key="1">
    <source>
        <dbReference type="ARBA" id="ARBA00022679"/>
    </source>
</evidence>